<keyword evidence="2" id="KW-1185">Reference proteome</keyword>
<dbReference type="PANTHER" id="PTHR31008:SF15">
    <property type="entry name" value="GPI-ANCHORED ADHESIN-LIKE PROTEIN"/>
    <property type="match status" value="1"/>
</dbReference>
<reference evidence="1 2" key="1">
    <citation type="submission" date="2019-12" db="EMBL/GenBank/DDBJ databases">
        <authorList>
            <person name="Alioto T."/>
            <person name="Alioto T."/>
            <person name="Gomez Garrido J."/>
        </authorList>
    </citation>
    <scope>NUCLEOTIDE SEQUENCE [LARGE SCALE GENOMIC DNA]</scope>
</reference>
<comment type="caution">
    <text evidence="1">The sequence shown here is derived from an EMBL/GenBank/DDBJ whole genome shotgun (WGS) entry which is preliminary data.</text>
</comment>
<sequence length="82" mass="8904">MKSDTPLDYAVPQLSPKHSRCDLFVSSGGNTEKLASGSVKPFVVHLKVAEEQVALAVELVNLEVGRCKNVKTWFTKGTLESS</sequence>
<dbReference type="Gramene" id="OE9A085520T1">
    <property type="protein sequence ID" value="OE9A085520C1"/>
    <property type="gene ID" value="OE9A085520"/>
</dbReference>
<evidence type="ECO:0000313" key="1">
    <source>
        <dbReference type="EMBL" id="CAA3020256.1"/>
    </source>
</evidence>
<protein>
    <submittedName>
        <fullName evidence="1">GTP pyrophosphokinase</fullName>
    </submittedName>
</protein>
<name>A0A8S0UNV3_OLEEU</name>
<dbReference type="OrthoDB" id="2020180at2759"/>
<dbReference type="EMBL" id="CACTIH010009036">
    <property type="protein sequence ID" value="CAA3020256.1"/>
    <property type="molecule type" value="Genomic_DNA"/>
</dbReference>
<evidence type="ECO:0000313" key="2">
    <source>
        <dbReference type="Proteomes" id="UP000594638"/>
    </source>
</evidence>
<organism evidence="1 2">
    <name type="scientific">Olea europaea subsp. europaea</name>
    <dbReference type="NCBI Taxonomy" id="158383"/>
    <lineage>
        <taxon>Eukaryota</taxon>
        <taxon>Viridiplantae</taxon>
        <taxon>Streptophyta</taxon>
        <taxon>Embryophyta</taxon>
        <taxon>Tracheophyta</taxon>
        <taxon>Spermatophyta</taxon>
        <taxon>Magnoliopsida</taxon>
        <taxon>eudicotyledons</taxon>
        <taxon>Gunneridae</taxon>
        <taxon>Pentapetalae</taxon>
        <taxon>asterids</taxon>
        <taxon>lamiids</taxon>
        <taxon>Lamiales</taxon>
        <taxon>Oleaceae</taxon>
        <taxon>Oleeae</taxon>
        <taxon>Olea</taxon>
    </lineage>
</organism>
<dbReference type="PANTHER" id="PTHR31008">
    <property type="entry name" value="COP1-INTERACTING PROTEIN-RELATED"/>
    <property type="match status" value="1"/>
</dbReference>
<proteinExistence type="predicted"/>
<gene>
    <name evidence="1" type="ORF">OLEA9_A085520</name>
</gene>
<dbReference type="Proteomes" id="UP000594638">
    <property type="component" value="Unassembled WGS sequence"/>
</dbReference>
<dbReference type="AlphaFoldDB" id="A0A8S0UNV3"/>
<accession>A0A8S0UNV3</accession>